<dbReference type="EMBL" id="ML992674">
    <property type="protein sequence ID" value="KAF2211959.1"/>
    <property type="molecule type" value="Genomic_DNA"/>
</dbReference>
<dbReference type="Proteomes" id="UP000799539">
    <property type="component" value="Unassembled WGS sequence"/>
</dbReference>
<name>A0A6A6FEN0_9PEZI</name>
<feature type="compositionally biased region" description="Polar residues" evidence="1">
    <location>
        <begin position="18"/>
        <end position="28"/>
    </location>
</feature>
<accession>A0A6A6FEN0</accession>
<dbReference type="OrthoDB" id="3363286at2759"/>
<reference evidence="2" key="1">
    <citation type="journal article" date="2020" name="Stud. Mycol.">
        <title>101 Dothideomycetes genomes: a test case for predicting lifestyles and emergence of pathogens.</title>
        <authorList>
            <person name="Haridas S."/>
            <person name="Albert R."/>
            <person name="Binder M."/>
            <person name="Bloem J."/>
            <person name="Labutti K."/>
            <person name="Salamov A."/>
            <person name="Andreopoulos B."/>
            <person name="Baker S."/>
            <person name="Barry K."/>
            <person name="Bills G."/>
            <person name="Bluhm B."/>
            <person name="Cannon C."/>
            <person name="Castanera R."/>
            <person name="Culley D."/>
            <person name="Daum C."/>
            <person name="Ezra D."/>
            <person name="Gonzalez J."/>
            <person name="Henrissat B."/>
            <person name="Kuo A."/>
            <person name="Liang C."/>
            <person name="Lipzen A."/>
            <person name="Lutzoni F."/>
            <person name="Magnuson J."/>
            <person name="Mondo S."/>
            <person name="Nolan M."/>
            <person name="Ohm R."/>
            <person name="Pangilinan J."/>
            <person name="Park H.-J."/>
            <person name="Ramirez L."/>
            <person name="Alfaro M."/>
            <person name="Sun H."/>
            <person name="Tritt A."/>
            <person name="Yoshinaga Y."/>
            <person name="Zwiers L.-H."/>
            <person name="Turgeon B."/>
            <person name="Goodwin S."/>
            <person name="Spatafora J."/>
            <person name="Crous P."/>
            <person name="Grigoriev I."/>
        </authorList>
    </citation>
    <scope>NUCLEOTIDE SEQUENCE</scope>
    <source>
        <strain evidence="2">SCOH1-5</strain>
    </source>
</reference>
<organism evidence="2 3">
    <name type="scientific">Cercospora zeae-maydis SCOH1-5</name>
    <dbReference type="NCBI Taxonomy" id="717836"/>
    <lineage>
        <taxon>Eukaryota</taxon>
        <taxon>Fungi</taxon>
        <taxon>Dikarya</taxon>
        <taxon>Ascomycota</taxon>
        <taxon>Pezizomycotina</taxon>
        <taxon>Dothideomycetes</taxon>
        <taxon>Dothideomycetidae</taxon>
        <taxon>Mycosphaerellales</taxon>
        <taxon>Mycosphaerellaceae</taxon>
        <taxon>Cercospora</taxon>
    </lineage>
</organism>
<protein>
    <submittedName>
        <fullName evidence="2">Uncharacterized protein</fullName>
    </submittedName>
</protein>
<gene>
    <name evidence="2" type="ORF">CERZMDRAFT_97878</name>
</gene>
<feature type="region of interest" description="Disordered" evidence="1">
    <location>
        <begin position="1"/>
        <end position="28"/>
    </location>
</feature>
<sequence length="402" mass="43837">MEVSAGDVKAEVGGTPEAASSQTSHSTGSPLCLVSHMQHVMLRPKKPSLHLTAVAGGKKCPLRHCLSTSSAAASGHERGACGKAATAISKNEPTIVSEDGTRTLRSRKHGSRALPVPEILDPLYLTARHKYRQSKASQTSHTSEISEPRTLTPLQRALAVNPYARALAATVRQCSLTRVRLPIDFLFPFGLFMPRQGGSKPSPTKPYFKPLKGYGYRTVSPPGLVGHVSYVLAQKSVVQSLGGKKGKRGGSWVRIADQKTRHDYARLMGKPGEGSIKPSVEWEWDDQMAENVLDILRASVTSGLKYAHPHGLIKRVSEVEVKDASAVVRFKRTGPEDDAGDSLTDEWSHIAKFDLAKLCVDFERHYLMRKLGIEDDVMILVKGSKSLKASLALQRLQSYIDS</sequence>
<evidence type="ECO:0000313" key="2">
    <source>
        <dbReference type="EMBL" id="KAF2211959.1"/>
    </source>
</evidence>
<evidence type="ECO:0000313" key="3">
    <source>
        <dbReference type="Proteomes" id="UP000799539"/>
    </source>
</evidence>
<dbReference type="AlphaFoldDB" id="A0A6A6FEN0"/>
<evidence type="ECO:0000256" key="1">
    <source>
        <dbReference type="SAM" id="MobiDB-lite"/>
    </source>
</evidence>
<keyword evidence="3" id="KW-1185">Reference proteome</keyword>
<proteinExistence type="predicted"/>